<dbReference type="EMBL" id="CP016179">
    <property type="protein sequence ID" value="ANO35589.1"/>
    <property type="molecule type" value="Genomic_DNA"/>
</dbReference>
<gene>
    <name evidence="1" type="ORF">A6E01_20465</name>
</gene>
<dbReference type="Proteomes" id="UP000092018">
    <property type="component" value="Plasmid unnamed1"/>
</dbReference>
<protein>
    <submittedName>
        <fullName evidence="1">Uncharacterized protein</fullName>
    </submittedName>
</protein>
<dbReference type="RefSeq" id="WP_065211348.1">
    <property type="nucleotide sequence ID" value="NZ_CP016179.1"/>
</dbReference>
<sequence length="307" mass="34794">MATSYLEILAKVEFDWDREALKRELELTDSCLRFLSDYDHNGTDLVPEEYFVFANGINERFLRRLGIESDSTVTVQCLAQVGGVLAYKAWSVIIEDQLSEVSFTSSTGFEPHAVISNSYVSKSIEVQLADALTKVGVSIPRYLTESFCTDILKLRGLIAQGVENSETELMVDEISSSQISRLVYRVLEVLIDVASYFVAYLQNLQYRGVTGTLSYGHEESIEQLRDSLLLFVLHRVKSEPLFRQFDFNAIERAMRFVSEWQESVELYLQSEGLTPTRPIFQDLWSLTGDELAKLASDVAEGRVEAFT</sequence>
<evidence type="ECO:0000313" key="2">
    <source>
        <dbReference type="Proteomes" id="UP000092018"/>
    </source>
</evidence>
<organism evidence="1 2">
    <name type="scientific">Vibrio breoganii</name>
    <dbReference type="NCBI Taxonomy" id="553239"/>
    <lineage>
        <taxon>Bacteria</taxon>
        <taxon>Pseudomonadati</taxon>
        <taxon>Pseudomonadota</taxon>
        <taxon>Gammaproteobacteria</taxon>
        <taxon>Vibrionales</taxon>
        <taxon>Vibrionaceae</taxon>
        <taxon>Vibrio</taxon>
    </lineage>
</organism>
<evidence type="ECO:0000313" key="1">
    <source>
        <dbReference type="EMBL" id="ANO35589.1"/>
    </source>
</evidence>
<reference evidence="1 2" key="1">
    <citation type="submission" date="2016-06" db="EMBL/GenBank/DDBJ databases">
        <title>Adaptive Radiation by Waves of Gene Transfer Leads to Fine-Scale Resource Partitioning in Marine Microbes.</title>
        <authorList>
            <person name="Hehemann J.-H."/>
            <person name="Arevalo P."/>
            <person name="Datta M.S."/>
            <person name="Yu X."/>
            <person name="Corzett C."/>
            <person name="Henschel A."/>
            <person name="Preheim S.P."/>
            <person name="Timberlake S."/>
            <person name="Alm E.J."/>
            <person name="Polz M.F."/>
        </authorList>
    </citation>
    <scope>NUCLEOTIDE SEQUENCE [LARGE SCALE GENOMIC DNA]</scope>
    <source>
        <strain evidence="1 2">FF50</strain>
        <plasmid evidence="1 2">unnamed1</plasmid>
    </source>
</reference>
<dbReference type="AlphaFoldDB" id="A0AAN0Y089"/>
<proteinExistence type="predicted"/>
<name>A0AAN0Y089_9VIBR</name>
<dbReference type="KEGG" id="vbr:A6E01_20465"/>
<geneLocation type="plasmid" evidence="1 2">
    <name>unnamed1</name>
</geneLocation>
<accession>A0AAN0Y089</accession>
<keyword evidence="1" id="KW-0614">Plasmid</keyword>